<sequence length="62" mass="7339">MLLKISIFLGRNMSKPMNPQEQDAFDQFEEDREEQIQQIMAEKNCSELEAAAIWEEEYNQSI</sequence>
<protein>
    <submittedName>
        <fullName evidence="1">Uncharacterized protein</fullName>
    </submittedName>
</protein>
<dbReference type="RefSeq" id="WP_130173681.1">
    <property type="nucleotide sequence ID" value="NZ_SGTH01000006.1"/>
</dbReference>
<dbReference type="Proteomes" id="UP000294065">
    <property type="component" value="Unassembled WGS sequence"/>
</dbReference>
<evidence type="ECO:0000313" key="1">
    <source>
        <dbReference type="EMBL" id="RZH26941.1"/>
    </source>
</evidence>
<proteinExistence type="predicted"/>
<dbReference type="EMBL" id="SGTH01000006">
    <property type="protein sequence ID" value="RZH26941.1"/>
    <property type="molecule type" value="Genomic_DNA"/>
</dbReference>
<gene>
    <name evidence="1" type="ORF">EXD98_13940</name>
</gene>
<dbReference type="AlphaFoldDB" id="A0AAE8KFB3"/>
<organism evidence="1 2">
    <name type="scientific">Acinetobacter pittii</name>
    <name type="common">Acinetobacter genomosp. 3</name>
    <dbReference type="NCBI Taxonomy" id="48296"/>
    <lineage>
        <taxon>Bacteria</taxon>
        <taxon>Pseudomonadati</taxon>
        <taxon>Pseudomonadota</taxon>
        <taxon>Gammaproteobacteria</taxon>
        <taxon>Moraxellales</taxon>
        <taxon>Moraxellaceae</taxon>
        <taxon>Acinetobacter</taxon>
        <taxon>Acinetobacter calcoaceticus/baumannii complex</taxon>
    </lineage>
</organism>
<comment type="caution">
    <text evidence="1">The sequence shown here is derived from an EMBL/GenBank/DDBJ whole genome shotgun (WGS) entry which is preliminary data.</text>
</comment>
<name>A0AAE8KFB3_ACIPI</name>
<reference evidence="1 2" key="1">
    <citation type="submission" date="2019-02" db="EMBL/GenBank/DDBJ databases">
        <title>The Batch Genome Submission of Acinetobacter spp. strains.</title>
        <authorList>
            <person name="Qin J."/>
            <person name="Hu Y."/>
            <person name="Ye H."/>
            <person name="Wei L."/>
            <person name="Feng Y."/>
            <person name="Zong Z."/>
        </authorList>
    </citation>
    <scope>NUCLEOTIDE SEQUENCE [LARGE SCALE GENOMIC DNA]</scope>
    <source>
        <strain evidence="1 2">WCHAP100012</strain>
    </source>
</reference>
<evidence type="ECO:0000313" key="2">
    <source>
        <dbReference type="Proteomes" id="UP000294065"/>
    </source>
</evidence>
<accession>A0AAE8KFB3</accession>